<dbReference type="Pfam" id="PF00620">
    <property type="entry name" value="RhoGAP"/>
    <property type="match status" value="1"/>
</dbReference>
<protein>
    <submittedName>
        <fullName evidence="7">LAMI_0C09890g1_1</fullName>
    </submittedName>
</protein>
<dbReference type="PROSITE" id="PS50003">
    <property type="entry name" value="PH_DOMAIN"/>
    <property type="match status" value="1"/>
</dbReference>
<dbReference type="SUPFAM" id="SSF48350">
    <property type="entry name" value="GTPase activation domain, GAP"/>
    <property type="match status" value="1"/>
</dbReference>
<dbReference type="InterPro" id="IPR050729">
    <property type="entry name" value="Rho-GAP"/>
</dbReference>
<dbReference type="EMBL" id="LT598466">
    <property type="protein sequence ID" value="SCU85036.1"/>
    <property type="molecule type" value="Genomic_DNA"/>
</dbReference>
<feature type="domain" description="PH" evidence="4">
    <location>
        <begin position="564"/>
        <end position="671"/>
    </location>
</feature>
<feature type="coiled-coil region" evidence="2">
    <location>
        <begin position="46"/>
        <end position="80"/>
    </location>
</feature>
<evidence type="ECO:0000313" key="7">
    <source>
        <dbReference type="EMBL" id="SCU85036.1"/>
    </source>
</evidence>
<name>A0A1G4J5H1_9SACH</name>
<dbReference type="STRING" id="1230905.A0A1G4J5H1"/>
<feature type="region of interest" description="Disordered" evidence="3">
    <location>
        <begin position="162"/>
        <end position="188"/>
    </location>
</feature>
<dbReference type="Proteomes" id="UP000191024">
    <property type="component" value="Chromosome C"/>
</dbReference>
<dbReference type="SMART" id="SM00233">
    <property type="entry name" value="PH"/>
    <property type="match status" value="1"/>
</dbReference>
<feature type="compositionally biased region" description="Polar residues" evidence="3">
    <location>
        <begin position="713"/>
        <end position="726"/>
    </location>
</feature>
<evidence type="ECO:0000259" key="4">
    <source>
        <dbReference type="PROSITE" id="PS50003"/>
    </source>
</evidence>
<dbReference type="GO" id="GO:0005938">
    <property type="term" value="C:cell cortex"/>
    <property type="evidence" value="ECO:0007669"/>
    <property type="project" value="UniProtKB-ARBA"/>
</dbReference>
<dbReference type="CDD" id="cd06093">
    <property type="entry name" value="PX_domain"/>
    <property type="match status" value="1"/>
</dbReference>
<dbReference type="InterPro" id="IPR000198">
    <property type="entry name" value="RhoGAP_dom"/>
</dbReference>
<dbReference type="InterPro" id="IPR001849">
    <property type="entry name" value="PH_domain"/>
</dbReference>
<feature type="domain" description="Rho-GAP" evidence="6">
    <location>
        <begin position="801"/>
        <end position="1013"/>
    </location>
</feature>
<dbReference type="InterPro" id="IPR036871">
    <property type="entry name" value="PX_dom_sf"/>
</dbReference>
<dbReference type="Gene3D" id="1.10.555.10">
    <property type="entry name" value="Rho GTPase activation protein"/>
    <property type="match status" value="1"/>
</dbReference>
<evidence type="ECO:0000256" key="3">
    <source>
        <dbReference type="SAM" id="MobiDB-lite"/>
    </source>
</evidence>
<dbReference type="CDD" id="cd13277">
    <property type="entry name" value="PH_Bem3"/>
    <property type="match status" value="1"/>
</dbReference>
<feature type="region of interest" description="Disordered" evidence="3">
    <location>
        <begin position="205"/>
        <end position="270"/>
    </location>
</feature>
<feature type="compositionally biased region" description="Low complexity" evidence="3">
    <location>
        <begin position="408"/>
        <end position="417"/>
    </location>
</feature>
<dbReference type="PANTHER" id="PTHR23176:SF129">
    <property type="entry name" value="RHO GTPASE ACTIVATING PROTEIN AT 16F, ISOFORM E-RELATED"/>
    <property type="match status" value="1"/>
</dbReference>
<evidence type="ECO:0000259" key="5">
    <source>
        <dbReference type="PROSITE" id="PS50195"/>
    </source>
</evidence>
<evidence type="ECO:0000256" key="1">
    <source>
        <dbReference type="ARBA" id="ARBA00022468"/>
    </source>
</evidence>
<accession>A0A1G4J5H1</accession>
<keyword evidence="1" id="KW-0343">GTPase activation</keyword>
<dbReference type="PROSITE" id="PS50238">
    <property type="entry name" value="RHOGAP"/>
    <property type="match status" value="1"/>
</dbReference>
<feature type="compositionally biased region" description="Polar residues" evidence="3">
    <location>
        <begin position="163"/>
        <end position="177"/>
    </location>
</feature>
<dbReference type="GO" id="GO:0035091">
    <property type="term" value="F:phosphatidylinositol binding"/>
    <property type="evidence" value="ECO:0007669"/>
    <property type="project" value="InterPro"/>
</dbReference>
<feature type="region of interest" description="Disordered" evidence="3">
    <location>
        <begin position="711"/>
        <end position="737"/>
    </location>
</feature>
<reference evidence="8" key="1">
    <citation type="submission" date="2016-03" db="EMBL/GenBank/DDBJ databases">
        <authorList>
            <person name="Devillers H."/>
        </authorList>
    </citation>
    <scope>NUCLEOTIDE SEQUENCE [LARGE SCALE GENOMIC DNA]</scope>
</reference>
<dbReference type="GO" id="GO:0007165">
    <property type="term" value="P:signal transduction"/>
    <property type="evidence" value="ECO:0007669"/>
    <property type="project" value="InterPro"/>
</dbReference>
<dbReference type="InterPro" id="IPR001683">
    <property type="entry name" value="PX_dom"/>
</dbReference>
<dbReference type="OrthoDB" id="185175at2759"/>
<dbReference type="PROSITE" id="PS50195">
    <property type="entry name" value="PX"/>
    <property type="match status" value="1"/>
</dbReference>
<feature type="compositionally biased region" description="Polar residues" evidence="3">
    <location>
        <begin position="205"/>
        <end position="219"/>
    </location>
</feature>
<dbReference type="SUPFAM" id="SSF64268">
    <property type="entry name" value="PX domain"/>
    <property type="match status" value="1"/>
</dbReference>
<dbReference type="AlphaFoldDB" id="A0A1G4J5H1"/>
<keyword evidence="8" id="KW-1185">Reference proteome</keyword>
<feature type="compositionally biased region" description="Basic and acidic residues" evidence="3">
    <location>
        <begin position="395"/>
        <end position="407"/>
    </location>
</feature>
<dbReference type="GO" id="GO:0005096">
    <property type="term" value="F:GTPase activator activity"/>
    <property type="evidence" value="ECO:0007669"/>
    <property type="project" value="UniProtKB-KW"/>
</dbReference>
<gene>
    <name evidence="7" type="ORF">LAMI_0C09890G</name>
</gene>
<dbReference type="GO" id="GO:0005933">
    <property type="term" value="C:cellular bud"/>
    <property type="evidence" value="ECO:0007669"/>
    <property type="project" value="UniProtKB-ARBA"/>
</dbReference>
<feature type="region of interest" description="Disordered" evidence="3">
    <location>
        <begin position="387"/>
        <end position="423"/>
    </location>
</feature>
<evidence type="ECO:0000256" key="2">
    <source>
        <dbReference type="SAM" id="Coils"/>
    </source>
</evidence>
<dbReference type="SMART" id="SM00312">
    <property type="entry name" value="PX"/>
    <property type="match status" value="1"/>
</dbReference>
<keyword evidence="2" id="KW-0175">Coiled coil</keyword>
<evidence type="ECO:0000313" key="8">
    <source>
        <dbReference type="Proteomes" id="UP000191024"/>
    </source>
</evidence>
<dbReference type="Pfam" id="PF00787">
    <property type="entry name" value="PX"/>
    <property type="match status" value="1"/>
</dbReference>
<dbReference type="PANTHER" id="PTHR23176">
    <property type="entry name" value="RHO/RAC/CDC GTPASE-ACTIVATING PROTEIN"/>
    <property type="match status" value="1"/>
</dbReference>
<dbReference type="Gene3D" id="3.30.1520.10">
    <property type="entry name" value="Phox-like domain"/>
    <property type="match status" value="1"/>
</dbReference>
<evidence type="ECO:0000259" key="6">
    <source>
        <dbReference type="PROSITE" id="PS50238"/>
    </source>
</evidence>
<sequence length="1013" mass="113812">MDFENPSNLSSTMELLSQYDNHTMERDKALESFERKQDDETKRATYDELYRDNVKLRLQLQEYETELASLKQTIEALRAKENGRSDSVQELHVNDGFALQQQQQQQQPVLPPRSAERKRNAKNLTLPVTSGHAPGPVHRTPIEATTMGAHRDVSAMSLPARLENSSTIERQVSNPDELSNLRRSSSSYSNVVAATPATSVAYMNSRISPSSSNKTSNRETALASGSKLSSPRKANRITALINDQLHSPLRQPSTDEELNTEDEAAKVYPKSPLPYIPSTFETVKISPASKQNIHSFAELMDDKFGQNLSPSLESRKESPEFELEEQQASSKILGSPLALKKQAIAGQRPFHPKKDVLDVISTEVGVQSPAPSPSKLSTTPLALPLLQEPFSPKSPRIDIRPKLDKSHSMSTTQSPSSRNIADTQSVKSDVPLLVQPAELNTVYVEVISTLFNDNDKFGAEERCILLSVIDRSSKKEMFKFSKPIEKIYELDVYIKCHFDGVILPPLPEKQYFGTILPSKVDHRRTQLNDYFATLFHVAEMPPHISLRLAKFISTDMVMNFFLSDSLKEGFLMMRKSKAIGSSGNWRLRYAVLESLALHLYEKNQVTDTIRLPQSSIELQANYPDDRYGTKNGFIVSEHKKSGLSSFTKYYLCCESAKDREAWIASLTELMDVVSTSNASINSKSEASSVTEHSMSNDVSFNSNASYIGPPATLQPSMLSSPTQKSDLGNGEDEKENKRSRIRSFFPFKKLNMAQTPTFEYEGQQFGEELQEGEISISSSLQLMNLDREVKPVFGSDLKSCLSLSSHTYQGRYEIPSVIYRCLEYLYCNHGIEEEGIFRISGSSALIKSLQEEFDRVYDVNLCDYNNRGNDGDSTMQGYVDVNTATGLLKLFLRKLPSSLLGDRLFGEFRRAVENSNDEAYTAICFRQLVNSEHMPVENRSVLFVIFELLVKINKSSHINKMNLRNLCIVFSPTLGIPVNVLQPFIVDFDCIFKGSEPADESQREKLDLHIPQL</sequence>
<dbReference type="InterPro" id="IPR008936">
    <property type="entry name" value="Rho_GTPase_activation_prot"/>
</dbReference>
<feature type="domain" description="PX" evidence="5">
    <location>
        <begin position="444"/>
        <end position="568"/>
    </location>
</feature>
<dbReference type="SMART" id="SM00324">
    <property type="entry name" value="RhoGAP"/>
    <property type="match status" value="1"/>
</dbReference>
<dbReference type="GO" id="GO:0007010">
    <property type="term" value="P:cytoskeleton organization"/>
    <property type="evidence" value="ECO:0007669"/>
    <property type="project" value="UniProtKB-ARBA"/>
</dbReference>
<dbReference type="Gene3D" id="2.30.29.30">
    <property type="entry name" value="Pleckstrin-homology domain (PH domain)/Phosphotyrosine-binding domain (PTB)"/>
    <property type="match status" value="1"/>
</dbReference>
<dbReference type="Pfam" id="PF00169">
    <property type="entry name" value="PH"/>
    <property type="match status" value="1"/>
</dbReference>
<dbReference type="InterPro" id="IPR011993">
    <property type="entry name" value="PH-like_dom_sf"/>
</dbReference>
<organism evidence="7 8">
    <name type="scientific">Lachancea mirantina</name>
    <dbReference type="NCBI Taxonomy" id="1230905"/>
    <lineage>
        <taxon>Eukaryota</taxon>
        <taxon>Fungi</taxon>
        <taxon>Dikarya</taxon>
        <taxon>Ascomycota</taxon>
        <taxon>Saccharomycotina</taxon>
        <taxon>Saccharomycetes</taxon>
        <taxon>Saccharomycetales</taxon>
        <taxon>Saccharomycetaceae</taxon>
        <taxon>Lachancea</taxon>
    </lineage>
</organism>
<proteinExistence type="predicted"/>
<dbReference type="SUPFAM" id="SSF50729">
    <property type="entry name" value="PH domain-like"/>
    <property type="match status" value="1"/>
</dbReference>